<evidence type="ECO:0008006" key="6">
    <source>
        <dbReference type="Google" id="ProtNLM"/>
    </source>
</evidence>
<dbReference type="SUPFAM" id="SSF57997">
    <property type="entry name" value="Tropomyosin"/>
    <property type="match status" value="1"/>
</dbReference>
<protein>
    <recommendedName>
        <fullName evidence="6">M domain protein</fullName>
    </recommendedName>
</protein>
<dbReference type="RefSeq" id="WP_063600356.1">
    <property type="nucleotide sequence ID" value="NZ_LITQ01000007.1"/>
</dbReference>
<dbReference type="EMBL" id="LROR01000037">
    <property type="protein sequence ID" value="OBR95575.1"/>
    <property type="molecule type" value="Genomic_DNA"/>
</dbReference>
<dbReference type="Proteomes" id="UP000093694">
    <property type="component" value="Unassembled WGS sequence"/>
</dbReference>
<keyword evidence="1" id="KW-0175">Coiled coil</keyword>
<name>A0A162LJ94_9CLOT</name>
<evidence type="ECO:0000313" key="4">
    <source>
        <dbReference type="Proteomes" id="UP000077384"/>
    </source>
</evidence>
<dbReference type="EMBL" id="LITQ01000007">
    <property type="protein sequence ID" value="OAA94156.1"/>
    <property type="molecule type" value="Genomic_DNA"/>
</dbReference>
<evidence type="ECO:0000313" key="3">
    <source>
        <dbReference type="EMBL" id="OBR95575.1"/>
    </source>
</evidence>
<evidence type="ECO:0000313" key="5">
    <source>
        <dbReference type="Proteomes" id="UP000093694"/>
    </source>
</evidence>
<organism evidence="2 4">
    <name type="scientific">Clostridium coskatii</name>
    <dbReference type="NCBI Taxonomy" id="1705578"/>
    <lineage>
        <taxon>Bacteria</taxon>
        <taxon>Bacillati</taxon>
        <taxon>Bacillota</taxon>
        <taxon>Clostridia</taxon>
        <taxon>Eubacteriales</taxon>
        <taxon>Clostridiaceae</taxon>
        <taxon>Clostridium</taxon>
    </lineage>
</organism>
<feature type="coiled-coil region" evidence="1">
    <location>
        <begin position="16"/>
        <end position="43"/>
    </location>
</feature>
<keyword evidence="5" id="KW-1185">Reference proteome</keyword>
<dbReference type="Gene3D" id="1.20.5.110">
    <property type="match status" value="1"/>
</dbReference>
<dbReference type="Proteomes" id="UP000077384">
    <property type="component" value="Unassembled WGS sequence"/>
</dbReference>
<sequence length="86" mass="10102">MDKETNQIFQLVLQKLDNIDLRFDNIEKRLDNMEKRQDEIYNVVKAIEHSNNVRKAEMDNLTHKVAHVEGTVNGVGELIQNRRSIK</sequence>
<accession>A0A162LJ94</accession>
<comment type="caution">
    <text evidence="2">The sequence shown here is derived from an EMBL/GenBank/DDBJ whole genome shotgun (WGS) entry which is preliminary data.</text>
</comment>
<evidence type="ECO:0000256" key="1">
    <source>
        <dbReference type="SAM" id="Coils"/>
    </source>
</evidence>
<dbReference type="PATRIC" id="fig|1705578.3.peg.3371"/>
<reference evidence="3 5" key="2">
    <citation type="journal article" date="2016" name="Front. Microbiol.">
        <title>Industrial Acetogenic Biocatalysts: A Comparative Metabolic and Genomic Analysis.</title>
        <authorList>
            <person name="Bengelsdorf F."/>
            <person name="Poehlein A."/>
            <person name="Sonja S."/>
            <person name="Erz C."/>
            <person name="Hummel T."/>
            <person name="Hoffmeister S."/>
            <person name="Daniel R."/>
            <person name="Durre P."/>
        </authorList>
    </citation>
    <scope>NUCLEOTIDE SEQUENCE [LARGE SCALE GENOMIC DNA]</scope>
    <source>
        <strain evidence="3 5">PTA-10522</strain>
    </source>
</reference>
<gene>
    <name evidence="3" type="ORF">CLCOS_13680</name>
    <name evidence="2" type="ORF">WX73_03302</name>
</gene>
<proteinExistence type="predicted"/>
<dbReference type="AlphaFoldDB" id="A0A162LJ94"/>
<reference evidence="2 4" key="1">
    <citation type="journal article" date="2015" name="Biotechnol. Bioeng.">
        <title>Genome sequence and phenotypic characterization of Caulobacter segnis.</title>
        <authorList>
            <person name="Patel S."/>
            <person name="Fletcher B."/>
            <person name="Scott D.C."/>
            <person name="Ely B."/>
        </authorList>
    </citation>
    <scope>NUCLEOTIDE SEQUENCE [LARGE SCALE GENOMIC DNA]</scope>
    <source>
        <strain evidence="2 4">PS02</strain>
    </source>
</reference>
<evidence type="ECO:0000313" key="2">
    <source>
        <dbReference type="EMBL" id="OAA94156.1"/>
    </source>
</evidence>